<evidence type="ECO:0000313" key="2">
    <source>
        <dbReference type="Proteomes" id="UP000639643"/>
    </source>
</evidence>
<accession>A0A8H6JDN5</accession>
<evidence type="ECO:0000313" key="1">
    <source>
        <dbReference type="EMBL" id="KAF6810675.1"/>
    </source>
</evidence>
<name>A0A8H6JDN5_9PEZI</name>
<proteinExistence type="predicted"/>
<gene>
    <name evidence="1" type="ORF">CMUS01_13420</name>
</gene>
<sequence>MVTGWRTRHDFVSELLRAIASEKGRDAA</sequence>
<organism evidence="1 2">
    <name type="scientific">Colletotrichum musicola</name>
    <dbReference type="NCBI Taxonomy" id="2175873"/>
    <lineage>
        <taxon>Eukaryota</taxon>
        <taxon>Fungi</taxon>
        <taxon>Dikarya</taxon>
        <taxon>Ascomycota</taxon>
        <taxon>Pezizomycotina</taxon>
        <taxon>Sordariomycetes</taxon>
        <taxon>Hypocreomycetidae</taxon>
        <taxon>Glomerellales</taxon>
        <taxon>Glomerellaceae</taxon>
        <taxon>Colletotrichum</taxon>
        <taxon>Colletotrichum orchidearum species complex</taxon>
    </lineage>
</organism>
<dbReference type="Proteomes" id="UP000639643">
    <property type="component" value="Unassembled WGS sequence"/>
</dbReference>
<keyword evidence="2" id="KW-1185">Reference proteome</keyword>
<reference evidence="1" key="1">
    <citation type="journal article" date="2020" name="Phytopathology">
        <title>Genome Sequence Resources of Colletotrichum truncatum, C. plurivorum, C. musicola, and C. sojae: Four Species Pathogenic to Soybean (Glycine max).</title>
        <authorList>
            <person name="Rogerio F."/>
            <person name="Boufleur T.R."/>
            <person name="Ciampi-Guillardi M."/>
            <person name="Sukno S.A."/>
            <person name="Thon M.R."/>
            <person name="Massola Junior N.S."/>
            <person name="Baroncelli R."/>
        </authorList>
    </citation>
    <scope>NUCLEOTIDE SEQUENCE</scope>
    <source>
        <strain evidence="1">LFN0074</strain>
    </source>
</reference>
<dbReference type="AlphaFoldDB" id="A0A8H6JDN5"/>
<protein>
    <submittedName>
        <fullName evidence="1">Uncharacterized protein</fullName>
    </submittedName>
</protein>
<dbReference type="EMBL" id="WIGM01000844">
    <property type="protein sequence ID" value="KAF6810675.1"/>
    <property type="molecule type" value="Genomic_DNA"/>
</dbReference>
<comment type="caution">
    <text evidence="1">The sequence shown here is derived from an EMBL/GenBank/DDBJ whole genome shotgun (WGS) entry which is preliminary data.</text>
</comment>